<dbReference type="GO" id="GO:0016020">
    <property type="term" value="C:membrane"/>
    <property type="evidence" value="ECO:0007669"/>
    <property type="project" value="UniProtKB-SubCell"/>
</dbReference>
<evidence type="ECO:0000256" key="4">
    <source>
        <dbReference type="ARBA" id="ARBA00023136"/>
    </source>
</evidence>
<keyword evidence="3" id="KW-1133">Transmembrane helix</keyword>
<comment type="similarity">
    <text evidence="5">Belongs to the major facilitator superfamily. Phosphate:H(+) symporter (TC 2.A.1.9) family.</text>
</comment>
<organism evidence="6 7">
    <name type="scientific">Artemisia annua</name>
    <name type="common">Sweet wormwood</name>
    <dbReference type="NCBI Taxonomy" id="35608"/>
    <lineage>
        <taxon>Eukaryota</taxon>
        <taxon>Viridiplantae</taxon>
        <taxon>Streptophyta</taxon>
        <taxon>Embryophyta</taxon>
        <taxon>Tracheophyta</taxon>
        <taxon>Spermatophyta</taxon>
        <taxon>Magnoliopsida</taxon>
        <taxon>eudicotyledons</taxon>
        <taxon>Gunneridae</taxon>
        <taxon>Pentapetalae</taxon>
        <taxon>asterids</taxon>
        <taxon>campanulids</taxon>
        <taxon>Asterales</taxon>
        <taxon>Asteraceae</taxon>
        <taxon>Asteroideae</taxon>
        <taxon>Anthemideae</taxon>
        <taxon>Artemisiinae</taxon>
        <taxon>Artemisia</taxon>
    </lineage>
</organism>
<evidence type="ECO:0000256" key="2">
    <source>
        <dbReference type="ARBA" id="ARBA00022692"/>
    </source>
</evidence>
<comment type="caution">
    <text evidence="6">The sequence shown here is derived from an EMBL/GenBank/DDBJ whole genome shotgun (WGS) entry which is preliminary data.</text>
</comment>
<gene>
    <name evidence="6" type="ORF">CTI12_AA528530</name>
</gene>
<dbReference type="Gene3D" id="1.20.1250.20">
    <property type="entry name" value="MFS general substrate transporter like domains"/>
    <property type="match status" value="1"/>
</dbReference>
<sequence>MEKGFLSPKGRGRGKGIKDKQSSLVVDPVEANDYVNEAFDAPITVMNNLELNADSCPLLNTLGNLSGQSFLKGVSSGENANFRKLLVPAGNGADVVVSMESVRIVQERFGNSVYGFFLGKLVACLDREMENSSHKSLKHMSRKTKVRFVSLTLKCGDYQETVVNEPLESISHDLGFNVNSLAEGLVVSTCLGGAFIGSLFSGWIADEFGCRRTFQLCASPLIIGTACSEAVAAICDAKLKSSDSCSSGLLKTFFPGKSVDDVDADRNLKALKKRSAFNLLLELFFDGVKDMFPMIREQIVLDEFDRFSLPEAFGF</sequence>
<dbReference type="EMBL" id="PKPP01011405">
    <property type="protein sequence ID" value="PWA44206.1"/>
    <property type="molecule type" value="Genomic_DNA"/>
</dbReference>
<dbReference type="STRING" id="35608.A0A2U1L5D4"/>
<evidence type="ECO:0000313" key="6">
    <source>
        <dbReference type="EMBL" id="PWA44206.1"/>
    </source>
</evidence>
<accession>A0A2U1L5D4</accession>
<dbReference type="InterPro" id="IPR005828">
    <property type="entry name" value="MFS_sugar_transport-like"/>
</dbReference>
<dbReference type="SUPFAM" id="SSF103473">
    <property type="entry name" value="MFS general substrate transporter"/>
    <property type="match status" value="1"/>
</dbReference>
<keyword evidence="4" id="KW-0472">Membrane</keyword>
<evidence type="ECO:0000313" key="7">
    <source>
        <dbReference type="Proteomes" id="UP000245207"/>
    </source>
</evidence>
<dbReference type="InterPro" id="IPR036259">
    <property type="entry name" value="MFS_trans_sf"/>
</dbReference>
<reference evidence="6 7" key="1">
    <citation type="journal article" date="2018" name="Mol. Plant">
        <title>The genome of Artemisia annua provides insight into the evolution of Asteraceae family and artemisinin biosynthesis.</title>
        <authorList>
            <person name="Shen Q."/>
            <person name="Zhang L."/>
            <person name="Liao Z."/>
            <person name="Wang S."/>
            <person name="Yan T."/>
            <person name="Shi P."/>
            <person name="Liu M."/>
            <person name="Fu X."/>
            <person name="Pan Q."/>
            <person name="Wang Y."/>
            <person name="Lv Z."/>
            <person name="Lu X."/>
            <person name="Zhang F."/>
            <person name="Jiang W."/>
            <person name="Ma Y."/>
            <person name="Chen M."/>
            <person name="Hao X."/>
            <person name="Li L."/>
            <person name="Tang Y."/>
            <person name="Lv G."/>
            <person name="Zhou Y."/>
            <person name="Sun X."/>
            <person name="Brodelius P.E."/>
            <person name="Rose J.K.C."/>
            <person name="Tang K."/>
        </authorList>
    </citation>
    <scope>NUCLEOTIDE SEQUENCE [LARGE SCALE GENOMIC DNA]</scope>
    <source>
        <strain evidence="7">cv. Huhao1</strain>
        <tissue evidence="6">Leaf</tissue>
    </source>
</reference>
<keyword evidence="7" id="KW-1185">Reference proteome</keyword>
<name>A0A2U1L5D4_ARTAN</name>
<dbReference type="OrthoDB" id="1719560at2759"/>
<protein>
    <submittedName>
        <fullName evidence="6">Major facilitator superfamily protein</fullName>
    </submittedName>
</protein>
<dbReference type="Proteomes" id="UP000245207">
    <property type="component" value="Unassembled WGS sequence"/>
</dbReference>
<dbReference type="Pfam" id="PF00083">
    <property type="entry name" value="Sugar_tr"/>
    <property type="match status" value="1"/>
</dbReference>
<dbReference type="AlphaFoldDB" id="A0A2U1L5D4"/>
<evidence type="ECO:0000256" key="5">
    <source>
        <dbReference type="ARBA" id="ARBA00044504"/>
    </source>
</evidence>
<proteinExistence type="inferred from homology"/>
<comment type="subcellular location">
    <subcellularLocation>
        <location evidence="1">Membrane</location>
    </subcellularLocation>
</comment>
<evidence type="ECO:0000256" key="1">
    <source>
        <dbReference type="ARBA" id="ARBA00004370"/>
    </source>
</evidence>
<keyword evidence="2" id="KW-0812">Transmembrane</keyword>
<dbReference type="GO" id="GO:0022857">
    <property type="term" value="F:transmembrane transporter activity"/>
    <property type="evidence" value="ECO:0007669"/>
    <property type="project" value="InterPro"/>
</dbReference>
<evidence type="ECO:0000256" key="3">
    <source>
        <dbReference type="ARBA" id="ARBA00022989"/>
    </source>
</evidence>